<dbReference type="Gene3D" id="3.40.50.2000">
    <property type="entry name" value="Glycogen Phosphorylase B"/>
    <property type="match status" value="2"/>
</dbReference>
<dbReference type="Pfam" id="PF00534">
    <property type="entry name" value="Glycos_transf_1"/>
    <property type="match status" value="1"/>
</dbReference>
<sequence length="360" mass="41067">MKIFLTSNMYPSSKDSLFGVFVKNFRLELKKNGVVFPAVSIIEGKRSNNLSKALTYLKYYLSVCFNFIFKDYDLVYVHFMSHNAPVLAFLFFLFKKKKPLVINVHGDDVTASKGKKIDNLNKFILKKVDLVVVPSTYFKKMMLENYPFLTENQIFVSPSGGVDATRFYPIKMERNEIPILGMISRIDKGKGWDDFIKALKGLREKNIEFKAIIAGQGLQEKDMLEMIREFNLQDRVEFLGLVKQEELVQLYNKMDVMVFPTKREAESLGLVGVEAMSCGTPVIGGNIAGPKTYINHNQNGLLFEPGNVSELEGCIERYLKLSSEEKSQMKNAAIKTAEEYESGYVMNRLLKQLKTLCIKN</sequence>
<dbReference type="SUPFAM" id="SSF53756">
    <property type="entry name" value="UDP-Glycosyltransferase/glycogen phosphorylase"/>
    <property type="match status" value="1"/>
</dbReference>
<accession>A0A410G4J5</accession>
<dbReference type="AlphaFoldDB" id="A0A410G4J5"/>
<dbReference type="KEGG" id="aev:EI546_10850"/>
<dbReference type="OrthoDB" id="1522162at2"/>
<dbReference type="InterPro" id="IPR050194">
    <property type="entry name" value="Glycosyltransferase_grp1"/>
</dbReference>
<name>A0A410G4J5_9FLAO</name>
<dbReference type="PANTHER" id="PTHR45947">
    <property type="entry name" value="SULFOQUINOVOSYL TRANSFERASE SQD2"/>
    <property type="match status" value="1"/>
</dbReference>
<evidence type="ECO:0000313" key="3">
    <source>
        <dbReference type="EMBL" id="QAA82190.1"/>
    </source>
</evidence>
<keyword evidence="3" id="KW-0808">Transferase</keyword>
<dbReference type="EMBL" id="CP034951">
    <property type="protein sequence ID" value="QAA82190.1"/>
    <property type="molecule type" value="Genomic_DNA"/>
</dbReference>
<evidence type="ECO:0000259" key="1">
    <source>
        <dbReference type="Pfam" id="PF00534"/>
    </source>
</evidence>
<feature type="domain" description="Glycosyl transferase family 1" evidence="1">
    <location>
        <begin position="176"/>
        <end position="335"/>
    </location>
</feature>
<reference evidence="3 4" key="1">
    <citation type="submission" date="2019-01" db="EMBL/GenBank/DDBJ databases">
        <title>Complete genome sequencing of Aequorivita sp. H23M31.</title>
        <authorList>
            <person name="Bae J.-W."/>
        </authorList>
    </citation>
    <scope>NUCLEOTIDE SEQUENCE [LARGE SCALE GENOMIC DNA]</scope>
    <source>
        <strain evidence="3 4">H23M31</strain>
    </source>
</reference>
<dbReference type="InterPro" id="IPR001296">
    <property type="entry name" value="Glyco_trans_1"/>
</dbReference>
<dbReference type="Proteomes" id="UP000285517">
    <property type="component" value="Chromosome"/>
</dbReference>
<dbReference type="PANTHER" id="PTHR45947:SF3">
    <property type="entry name" value="SULFOQUINOVOSYL TRANSFERASE SQD2"/>
    <property type="match status" value="1"/>
</dbReference>
<gene>
    <name evidence="3" type="ORF">EI546_10850</name>
</gene>
<dbReference type="CDD" id="cd03801">
    <property type="entry name" value="GT4_PimA-like"/>
    <property type="match status" value="1"/>
</dbReference>
<dbReference type="InterPro" id="IPR028098">
    <property type="entry name" value="Glyco_trans_4-like_N"/>
</dbReference>
<dbReference type="Pfam" id="PF13439">
    <property type="entry name" value="Glyco_transf_4"/>
    <property type="match status" value="1"/>
</dbReference>
<dbReference type="RefSeq" id="WP_128250563.1">
    <property type="nucleotide sequence ID" value="NZ_CP034951.1"/>
</dbReference>
<organism evidence="3 4">
    <name type="scientific">Aequorivita ciconiae</name>
    <dbReference type="NCBI Taxonomy" id="2494375"/>
    <lineage>
        <taxon>Bacteria</taxon>
        <taxon>Pseudomonadati</taxon>
        <taxon>Bacteroidota</taxon>
        <taxon>Flavobacteriia</taxon>
        <taxon>Flavobacteriales</taxon>
        <taxon>Flavobacteriaceae</taxon>
        <taxon>Aequorivita</taxon>
    </lineage>
</organism>
<proteinExistence type="predicted"/>
<evidence type="ECO:0000313" key="4">
    <source>
        <dbReference type="Proteomes" id="UP000285517"/>
    </source>
</evidence>
<feature type="domain" description="Glycosyltransferase subfamily 4-like N-terminal" evidence="2">
    <location>
        <begin position="48"/>
        <end position="159"/>
    </location>
</feature>
<evidence type="ECO:0000259" key="2">
    <source>
        <dbReference type="Pfam" id="PF13439"/>
    </source>
</evidence>
<dbReference type="GO" id="GO:0016757">
    <property type="term" value="F:glycosyltransferase activity"/>
    <property type="evidence" value="ECO:0007669"/>
    <property type="project" value="InterPro"/>
</dbReference>
<keyword evidence="4" id="KW-1185">Reference proteome</keyword>
<protein>
    <submittedName>
        <fullName evidence="3">Glycosyltransferase family 4 protein</fullName>
    </submittedName>
</protein>